<evidence type="ECO:0000313" key="2">
    <source>
        <dbReference type="EMBL" id="MFC6707059.1"/>
    </source>
</evidence>
<feature type="transmembrane region" description="Helical" evidence="1">
    <location>
        <begin position="66"/>
        <end position="88"/>
    </location>
</feature>
<organism evidence="2 3">
    <name type="scientific">Flexivirga alba</name>
    <dbReference type="NCBI Taxonomy" id="702742"/>
    <lineage>
        <taxon>Bacteria</taxon>
        <taxon>Bacillati</taxon>
        <taxon>Actinomycetota</taxon>
        <taxon>Actinomycetes</taxon>
        <taxon>Micrococcales</taxon>
        <taxon>Dermacoccaceae</taxon>
        <taxon>Flexivirga</taxon>
    </lineage>
</organism>
<proteinExistence type="predicted"/>
<sequence length="133" mass="14704">MALTPQDERAFKLLMIDLCLDDPEFMRQLVTRRHGWTRRVRLIRTGGALGCFSALLALSLSGATGLAWAFLAAALALAGVACSIGAVVPRPVPARARWLRIRLRTGRVAHHYHLAILRSCHKTSTTPAPRDRR</sequence>
<comment type="caution">
    <text evidence="2">The sequence shown here is derived from an EMBL/GenBank/DDBJ whole genome shotgun (WGS) entry which is preliminary data.</text>
</comment>
<dbReference type="Proteomes" id="UP001596298">
    <property type="component" value="Unassembled WGS sequence"/>
</dbReference>
<name>A0ABW2AKG0_9MICO</name>
<evidence type="ECO:0000256" key="1">
    <source>
        <dbReference type="SAM" id="Phobius"/>
    </source>
</evidence>
<dbReference type="EMBL" id="JBHSWH010000001">
    <property type="protein sequence ID" value="MFC6707059.1"/>
    <property type="molecule type" value="Genomic_DNA"/>
</dbReference>
<keyword evidence="1" id="KW-0812">Transmembrane</keyword>
<keyword evidence="1" id="KW-1133">Transmembrane helix</keyword>
<protein>
    <recommendedName>
        <fullName evidence="4">DUF3040 domain-containing protein</fullName>
    </recommendedName>
</protein>
<keyword evidence="1" id="KW-0472">Membrane</keyword>
<feature type="transmembrane region" description="Helical" evidence="1">
    <location>
        <begin position="42"/>
        <end position="60"/>
    </location>
</feature>
<evidence type="ECO:0000313" key="3">
    <source>
        <dbReference type="Proteomes" id="UP001596298"/>
    </source>
</evidence>
<evidence type="ECO:0008006" key="4">
    <source>
        <dbReference type="Google" id="ProtNLM"/>
    </source>
</evidence>
<keyword evidence="3" id="KW-1185">Reference proteome</keyword>
<dbReference type="RefSeq" id="WP_382403729.1">
    <property type="nucleotide sequence ID" value="NZ_JBHSWH010000001.1"/>
</dbReference>
<gene>
    <name evidence="2" type="ORF">ACFQDH_17820</name>
</gene>
<reference evidence="3" key="1">
    <citation type="journal article" date="2019" name="Int. J. Syst. Evol. Microbiol.">
        <title>The Global Catalogue of Microorganisms (GCM) 10K type strain sequencing project: providing services to taxonomists for standard genome sequencing and annotation.</title>
        <authorList>
            <consortium name="The Broad Institute Genomics Platform"/>
            <consortium name="The Broad Institute Genome Sequencing Center for Infectious Disease"/>
            <person name="Wu L."/>
            <person name="Ma J."/>
        </authorList>
    </citation>
    <scope>NUCLEOTIDE SEQUENCE [LARGE SCALE GENOMIC DNA]</scope>
    <source>
        <strain evidence="3">CCUG 58127</strain>
    </source>
</reference>
<accession>A0ABW2AKG0</accession>